<proteinExistence type="predicted"/>
<dbReference type="EMBL" id="LVYI01000003">
    <property type="protein sequence ID" value="OAP62439.1"/>
    <property type="molecule type" value="Genomic_DNA"/>
</dbReference>
<comment type="caution">
    <text evidence="2">The sequence shown here is derived from an EMBL/GenBank/DDBJ whole genome shotgun (WGS) entry which is preliminary data.</text>
</comment>
<dbReference type="AlphaFoldDB" id="A0A178ZRH9"/>
<dbReference type="OrthoDB" id="2958217at2759"/>
<gene>
    <name evidence="2" type="ORF">AYL99_04642</name>
</gene>
<organism evidence="2 3">
    <name type="scientific">Fonsecaea erecta</name>
    <dbReference type="NCBI Taxonomy" id="1367422"/>
    <lineage>
        <taxon>Eukaryota</taxon>
        <taxon>Fungi</taxon>
        <taxon>Dikarya</taxon>
        <taxon>Ascomycota</taxon>
        <taxon>Pezizomycotina</taxon>
        <taxon>Eurotiomycetes</taxon>
        <taxon>Chaetothyriomycetidae</taxon>
        <taxon>Chaetothyriales</taxon>
        <taxon>Herpotrichiellaceae</taxon>
        <taxon>Fonsecaea</taxon>
    </lineage>
</organism>
<feature type="region of interest" description="Disordered" evidence="1">
    <location>
        <begin position="176"/>
        <end position="204"/>
    </location>
</feature>
<dbReference type="GeneID" id="30008811"/>
<dbReference type="Proteomes" id="UP000078343">
    <property type="component" value="Unassembled WGS sequence"/>
</dbReference>
<evidence type="ECO:0000256" key="1">
    <source>
        <dbReference type="SAM" id="MobiDB-lite"/>
    </source>
</evidence>
<dbReference type="RefSeq" id="XP_018695806.1">
    <property type="nucleotide sequence ID" value="XM_018836156.1"/>
</dbReference>
<sequence length="366" mass="42290">MSEDVFTDRGGTRWYLVLVRSLLQMWSRLKMKALWFYSQCVSLYTKQELFGPIDILSAFSGMCKLMEYTTHSPFIFGLPTKPRRSGDPNYKDMKLASWSWRSWENHRIGYFPDLVDGCLPDVGVWLLDHTWIGWHIRSGHGALRLVWDKDLAEGDESTNITWRGYRVTDSKALTDDSCDTSQVMPPSENVRHRQTSADNHHSGERVSQYYSSFNHSADKPECDHYGRLPGARGISASQGRPKEDFTLTLPEDPYHVCKASERYMTVSHRITLITATSECWSVVVDEKWLERHQKSENVENGVQNALEEGPNQTKSEFIAISETKAFTKDEFPDWTCYIPKERVESEWELFLCSRLSTFPRKAFIAV</sequence>
<evidence type="ECO:0000313" key="3">
    <source>
        <dbReference type="Proteomes" id="UP000078343"/>
    </source>
</evidence>
<evidence type="ECO:0000313" key="2">
    <source>
        <dbReference type="EMBL" id="OAP62439.1"/>
    </source>
</evidence>
<feature type="region of interest" description="Disordered" evidence="1">
    <location>
        <begin position="221"/>
        <end position="245"/>
    </location>
</feature>
<accession>A0A178ZRH9</accession>
<keyword evidence="3" id="KW-1185">Reference proteome</keyword>
<name>A0A178ZRH9_9EURO</name>
<reference evidence="2 3" key="1">
    <citation type="submission" date="2016-04" db="EMBL/GenBank/DDBJ databases">
        <title>Draft genome of Fonsecaea erecta CBS 125763.</title>
        <authorList>
            <person name="Weiss V.A."/>
            <person name="Vicente V.A."/>
            <person name="Raittz R.T."/>
            <person name="Moreno L.F."/>
            <person name="De Souza E.M."/>
            <person name="Pedrosa F.O."/>
            <person name="Steffens M.B."/>
            <person name="Faoro H."/>
            <person name="Tadra-Sfeir M.Z."/>
            <person name="Najafzadeh M.J."/>
            <person name="Felipe M.S."/>
            <person name="Teixeira M."/>
            <person name="Sun J."/>
            <person name="Xi L."/>
            <person name="Gomes R."/>
            <person name="De Azevedo C.M."/>
            <person name="Salgado C.G."/>
            <person name="Da Silva M.B."/>
            <person name="Nascimento M.F."/>
            <person name="Queiroz-Telles F."/>
            <person name="Attili D.S."/>
            <person name="Gorbushina A."/>
        </authorList>
    </citation>
    <scope>NUCLEOTIDE SEQUENCE [LARGE SCALE GENOMIC DNA]</scope>
    <source>
        <strain evidence="2 3">CBS 125763</strain>
    </source>
</reference>
<protein>
    <submittedName>
        <fullName evidence="2">Uncharacterized protein</fullName>
    </submittedName>
</protein>